<gene>
    <name evidence="1" type="ORF">COY31_00065</name>
</gene>
<accession>A0A2M7TH26</accession>
<evidence type="ECO:0000313" key="1">
    <source>
        <dbReference type="EMBL" id="PIZ45499.1"/>
    </source>
</evidence>
<dbReference type="InterPro" id="IPR043731">
    <property type="entry name" value="DUF5674"/>
</dbReference>
<sequence>MKIIKDSISKKELWETSKEKFGNLVKAVIDIEQGIMAIGGELHADEEVLLTEQCGSKRENTWGINLYSEKTGDDWIEFDSMINIKPSYGNRTRGVESPEIKEKIKEIVKKLVAD</sequence>
<dbReference type="Proteomes" id="UP000230553">
    <property type="component" value="Unassembled WGS sequence"/>
</dbReference>
<comment type="caution">
    <text evidence="1">The sequence shown here is derived from an EMBL/GenBank/DDBJ whole genome shotgun (WGS) entry which is preliminary data.</text>
</comment>
<reference evidence="2" key="1">
    <citation type="submission" date="2017-09" db="EMBL/GenBank/DDBJ databases">
        <title>Depth-based differentiation of microbial function through sediment-hosted aquifers and enrichment of novel symbionts in the deep terrestrial subsurface.</title>
        <authorList>
            <person name="Probst A.J."/>
            <person name="Ladd B."/>
            <person name="Jarett J.K."/>
            <person name="Geller-Mcgrath D.E."/>
            <person name="Sieber C.M.K."/>
            <person name="Emerson J.B."/>
            <person name="Anantharaman K."/>
            <person name="Thomas B.C."/>
            <person name="Malmstrom R."/>
            <person name="Stieglmeier M."/>
            <person name="Klingl A."/>
            <person name="Woyke T."/>
            <person name="Ryan C.M."/>
            <person name="Banfield J.F."/>
        </authorList>
    </citation>
    <scope>NUCLEOTIDE SEQUENCE [LARGE SCALE GENOMIC DNA]</scope>
</reference>
<organism evidence="1 2">
    <name type="scientific">Candidatus Wolfebacteria bacterium CG_4_10_14_0_2_um_filter_39_18</name>
    <dbReference type="NCBI Taxonomy" id="1975061"/>
    <lineage>
        <taxon>Bacteria</taxon>
        <taxon>Candidatus Wolfeibacteriota</taxon>
    </lineage>
</organism>
<dbReference type="EMBL" id="PFNM01000003">
    <property type="protein sequence ID" value="PIZ45499.1"/>
    <property type="molecule type" value="Genomic_DNA"/>
</dbReference>
<proteinExistence type="predicted"/>
<dbReference type="Pfam" id="PF18924">
    <property type="entry name" value="DUF5674"/>
    <property type="match status" value="1"/>
</dbReference>
<evidence type="ECO:0000313" key="2">
    <source>
        <dbReference type="Proteomes" id="UP000230553"/>
    </source>
</evidence>
<protein>
    <submittedName>
        <fullName evidence="1">Uncharacterized protein</fullName>
    </submittedName>
</protein>
<dbReference type="AlphaFoldDB" id="A0A2M7TH26"/>
<name>A0A2M7TH26_9BACT</name>